<sequence>MSRRASCILYRYHSLSCILSSYNLKSTEILNGKITIVTIKKNLKATTKSWRRRSSLRHYSMTDPKNYNIEFPVVTDSEFAMGMKFSFRKIAFMAMKDYIIRRSVDYRVYKSEPMTFYAKCTYYGSYCYWLIRDHSKLDFSTITEAIKSLVEEADPSIKSTVEAQLHYHLSQNMVGKAKVDEKFFWRLGIICETMCHNELSATIHFKTMPAYQGDDLVLHRVFWSYYPYIRAFRHCEPVVQIDEIHLYKKYKDCLLVAVNNIVLIAFVIVDNLRQHMMTQDSMGLISDRHESINSAIARSNKTWLPPKIFHMFYIKHIEPNFLKKFDASYLQKLYLNNSNITIIN</sequence>
<keyword evidence="2" id="KW-1185">Reference proteome</keyword>
<organism evidence="1 2">
    <name type="scientific">Arachis hypogaea</name>
    <name type="common">Peanut</name>
    <dbReference type="NCBI Taxonomy" id="3818"/>
    <lineage>
        <taxon>Eukaryota</taxon>
        <taxon>Viridiplantae</taxon>
        <taxon>Streptophyta</taxon>
        <taxon>Embryophyta</taxon>
        <taxon>Tracheophyta</taxon>
        <taxon>Spermatophyta</taxon>
        <taxon>Magnoliopsida</taxon>
        <taxon>eudicotyledons</taxon>
        <taxon>Gunneridae</taxon>
        <taxon>Pentapetalae</taxon>
        <taxon>rosids</taxon>
        <taxon>fabids</taxon>
        <taxon>Fabales</taxon>
        <taxon>Fabaceae</taxon>
        <taxon>Papilionoideae</taxon>
        <taxon>50 kb inversion clade</taxon>
        <taxon>dalbergioids sensu lato</taxon>
        <taxon>Dalbergieae</taxon>
        <taxon>Pterocarpus clade</taxon>
        <taxon>Arachis</taxon>
    </lineage>
</organism>
<dbReference type="AlphaFoldDB" id="A0A444Y1U6"/>
<dbReference type="PANTHER" id="PTHR31973:SF195">
    <property type="entry name" value="MUDR FAMILY TRANSPOSASE"/>
    <property type="match status" value="1"/>
</dbReference>
<reference evidence="1 2" key="1">
    <citation type="submission" date="2019-01" db="EMBL/GenBank/DDBJ databases">
        <title>Sequencing of cultivated peanut Arachis hypogaea provides insights into genome evolution and oil improvement.</title>
        <authorList>
            <person name="Chen X."/>
        </authorList>
    </citation>
    <scope>NUCLEOTIDE SEQUENCE [LARGE SCALE GENOMIC DNA]</scope>
    <source>
        <strain evidence="2">cv. Fuhuasheng</strain>
        <tissue evidence="1">Leaves</tissue>
    </source>
</reference>
<proteinExistence type="predicted"/>
<protein>
    <recommendedName>
        <fullName evidence="3">Transposase MuDR plant domain-containing protein</fullName>
    </recommendedName>
</protein>
<evidence type="ECO:0000313" key="1">
    <source>
        <dbReference type="EMBL" id="RYQ95902.1"/>
    </source>
</evidence>
<gene>
    <name evidence="1" type="ORF">Ahy_B08g091282</name>
</gene>
<dbReference type="PANTHER" id="PTHR31973">
    <property type="entry name" value="POLYPROTEIN, PUTATIVE-RELATED"/>
    <property type="match status" value="1"/>
</dbReference>
<evidence type="ECO:0008006" key="3">
    <source>
        <dbReference type="Google" id="ProtNLM"/>
    </source>
</evidence>
<accession>A0A444Y1U6</accession>
<dbReference type="EMBL" id="SDMP01000018">
    <property type="protein sequence ID" value="RYQ95902.1"/>
    <property type="molecule type" value="Genomic_DNA"/>
</dbReference>
<name>A0A444Y1U6_ARAHY</name>
<dbReference type="Proteomes" id="UP000289738">
    <property type="component" value="Chromosome B08"/>
</dbReference>
<comment type="caution">
    <text evidence="1">The sequence shown here is derived from an EMBL/GenBank/DDBJ whole genome shotgun (WGS) entry which is preliminary data.</text>
</comment>
<evidence type="ECO:0000313" key="2">
    <source>
        <dbReference type="Proteomes" id="UP000289738"/>
    </source>
</evidence>